<keyword evidence="8 20" id="KW-0812">Transmembrane</keyword>
<dbReference type="InterPro" id="IPR048254">
    <property type="entry name" value="CDP_ALCOHOL_P_TRANSF_CS"/>
</dbReference>
<dbReference type="GO" id="GO:0006661">
    <property type="term" value="P:phosphatidylinositol biosynthetic process"/>
    <property type="evidence" value="ECO:0007669"/>
    <property type="project" value="TreeGrafter"/>
</dbReference>
<comment type="similarity">
    <text evidence="4 19">Belongs to the CDP-alcohol phosphatidyltransferase class-I family.</text>
</comment>
<dbReference type="Pfam" id="PF01066">
    <property type="entry name" value="CDP-OH_P_transf"/>
    <property type="match status" value="1"/>
</dbReference>
<evidence type="ECO:0000256" key="14">
    <source>
        <dbReference type="ARBA" id="ARBA00023209"/>
    </source>
</evidence>
<keyword evidence="15" id="KW-0464">Manganese</keyword>
<dbReference type="EC" id="2.7.8.11" evidence="5"/>
<dbReference type="Proteomes" id="UP001163046">
    <property type="component" value="Unassembled WGS sequence"/>
</dbReference>
<comment type="cofactor">
    <cofactor evidence="2">
        <name>Mg(2+)</name>
        <dbReference type="ChEBI" id="CHEBI:18420"/>
    </cofactor>
</comment>
<feature type="transmembrane region" description="Helical" evidence="20">
    <location>
        <begin position="70"/>
        <end position="86"/>
    </location>
</feature>
<evidence type="ECO:0000256" key="10">
    <source>
        <dbReference type="ARBA" id="ARBA00022842"/>
    </source>
</evidence>
<sequence>MKENVFLFIPNLIGYARIVLAILSFYFMPTNYIIAASMYLLSGFILDEFDGYAARYLNQCTMFGSMMDMLTDRCVTTALLVMLSVFYPKYTFVFQMLICLDIASHWIHMQSSLLKGGASHKNIDLSGNFFLRIYYHSWVITSLLSFLCGSEL</sequence>
<keyword evidence="22" id="KW-1185">Reference proteome</keyword>
<dbReference type="PANTHER" id="PTHR15362:SF4">
    <property type="entry name" value="CDP-DIACYLGLYCEROL--INOSITOL 3-PHOSPHATIDYLTRANSFERASE"/>
    <property type="match status" value="1"/>
</dbReference>
<dbReference type="GO" id="GO:0046872">
    <property type="term" value="F:metal ion binding"/>
    <property type="evidence" value="ECO:0007669"/>
    <property type="project" value="UniProtKB-KW"/>
</dbReference>
<comment type="subcellular location">
    <subcellularLocation>
        <location evidence="3">Membrane</location>
        <topology evidence="3">Multi-pass membrane protein</topology>
    </subcellularLocation>
</comment>
<evidence type="ECO:0000256" key="17">
    <source>
        <dbReference type="ARBA" id="ARBA00070582"/>
    </source>
</evidence>
<comment type="caution">
    <text evidence="21">The sequence shown here is derived from an EMBL/GenBank/DDBJ whole genome shotgun (WGS) entry which is preliminary data.</text>
</comment>
<dbReference type="GO" id="GO:0005794">
    <property type="term" value="C:Golgi apparatus"/>
    <property type="evidence" value="ECO:0007669"/>
    <property type="project" value="TreeGrafter"/>
</dbReference>
<evidence type="ECO:0000256" key="15">
    <source>
        <dbReference type="ARBA" id="ARBA00023211"/>
    </source>
</evidence>
<evidence type="ECO:0000256" key="8">
    <source>
        <dbReference type="ARBA" id="ARBA00022692"/>
    </source>
</evidence>
<keyword evidence="10" id="KW-0460">Magnesium</keyword>
<dbReference type="AlphaFoldDB" id="A0A9X0CVS0"/>
<evidence type="ECO:0000256" key="16">
    <source>
        <dbReference type="ARBA" id="ARBA00023264"/>
    </source>
</evidence>
<evidence type="ECO:0000256" key="13">
    <source>
        <dbReference type="ARBA" id="ARBA00023136"/>
    </source>
</evidence>
<keyword evidence="13 20" id="KW-0472">Membrane</keyword>
<evidence type="ECO:0000313" key="22">
    <source>
        <dbReference type="Proteomes" id="UP001163046"/>
    </source>
</evidence>
<dbReference type="InterPro" id="IPR000462">
    <property type="entry name" value="CDP-OH_P_trans"/>
</dbReference>
<keyword evidence="16" id="KW-1208">Phospholipid metabolism</keyword>
<evidence type="ECO:0000256" key="7">
    <source>
        <dbReference type="ARBA" id="ARBA00022679"/>
    </source>
</evidence>
<proteinExistence type="inferred from homology"/>
<dbReference type="PANTHER" id="PTHR15362">
    <property type="entry name" value="PHOSPHATIDYLINOSITOL SYNTHASE"/>
    <property type="match status" value="1"/>
</dbReference>
<dbReference type="PROSITE" id="PS00379">
    <property type="entry name" value="CDP_ALCOHOL_P_TRANSF"/>
    <property type="match status" value="1"/>
</dbReference>
<evidence type="ECO:0000256" key="11">
    <source>
        <dbReference type="ARBA" id="ARBA00022989"/>
    </source>
</evidence>
<name>A0A9X0CVS0_9CNID</name>
<evidence type="ECO:0000256" key="19">
    <source>
        <dbReference type="RuleBase" id="RU003750"/>
    </source>
</evidence>
<gene>
    <name evidence="21" type="ORF">OS493_001918</name>
</gene>
<evidence type="ECO:0000256" key="9">
    <source>
        <dbReference type="ARBA" id="ARBA00022723"/>
    </source>
</evidence>
<dbReference type="EMBL" id="MU826826">
    <property type="protein sequence ID" value="KAJ7375179.1"/>
    <property type="molecule type" value="Genomic_DNA"/>
</dbReference>
<dbReference type="InterPro" id="IPR043130">
    <property type="entry name" value="CDP-OH_PTrfase_TM_dom"/>
</dbReference>
<dbReference type="GO" id="GO:0003881">
    <property type="term" value="F:CDP-diacylglycerol-inositol 3-phosphatidyltransferase activity"/>
    <property type="evidence" value="ECO:0007669"/>
    <property type="project" value="UniProtKB-EC"/>
</dbReference>
<keyword evidence="6" id="KW-0444">Lipid biosynthesis</keyword>
<evidence type="ECO:0000256" key="3">
    <source>
        <dbReference type="ARBA" id="ARBA00004141"/>
    </source>
</evidence>
<evidence type="ECO:0000256" key="20">
    <source>
        <dbReference type="SAM" id="Phobius"/>
    </source>
</evidence>
<evidence type="ECO:0000256" key="18">
    <source>
        <dbReference type="ARBA" id="ARBA00079946"/>
    </source>
</evidence>
<keyword evidence="9" id="KW-0479">Metal-binding</keyword>
<evidence type="ECO:0000256" key="6">
    <source>
        <dbReference type="ARBA" id="ARBA00022516"/>
    </source>
</evidence>
<feature type="transmembrane region" description="Helical" evidence="20">
    <location>
        <begin position="32"/>
        <end position="49"/>
    </location>
</feature>
<keyword evidence="7 19" id="KW-0808">Transferase</keyword>
<evidence type="ECO:0000313" key="21">
    <source>
        <dbReference type="EMBL" id="KAJ7375179.1"/>
    </source>
</evidence>
<keyword evidence="12" id="KW-0443">Lipid metabolism</keyword>
<dbReference type="Gene3D" id="1.20.120.1760">
    <property type="match status" value="1"/>
</dbReference>
<dbReference type="FunFam" id="1.20.120.1760:FF:000003">
    <property type="entry name" value="CDP-diacylglycerol--inositol 3-phosphatidyltransferase"/>
    <property type="match status" value="1"/>
</dbReference>
<dbReference type="GO" id="GO:0016020">
    <property type="term" value="C:membrane"/>
    <property type="evidence" value="ECO:0007669"/>
    <property type="project" value="UniProtKB-SubCell"/>
</dbReference>
<organism evidence="21 22">
    <name type="scientific">Desmophyllum pertusum</name>
    <dbReference type="NCBI Taxonomy" id="174260"/>
    <lineage>
        <taxon>Eukaryota</taxon>
        <taxon>Metazoa</taxon>
        <taxon>Cnidaria</taxon>
        <taxon>Anthozoa</taxon>
        <taxon>Hexacorallia</taxon>
        <taxon>Scleractinia</taxon>
        <taxon>Caryophylliina</taxon>
        <taxon>Caryophylliidae</taxon>
        <taxon>Desmophyllum</taxon>
    </lineage>
</organism>
<accession>A0A9X0CVS0</accession>
<comment type="cofactor">
    <cofactor evidence="1">
        <name>Mn(2+)</name>
        <dbReference type="ChEBI" id="CHEBI:29035"/>
    </cofactor>
</comment>
<evidence type="ECO:0000256" key="5">
    <source>
        <dbReference type="ARBA" id="ARBA00013212"/>
    </source>
</evidence>
<dbReference type="OrthoDB" id="10251079at2759"/>
<evidence type="ECO:0000256" key="12">
    <source>
        <dbReference type="ARBA" id="ARBA00023098"/>
    </source>
</evidence>
<evidence type="ECO:0000256" key="2">
    <source>
        <dbReference type="ARBA" id="ARBA00001946"/>
    </source>
</evidence>
<evidence type="ECO:0000256" key="1">
    <source>
        <dbReference type="ARBA" id="ARBA00001936"/>
    </source>
</evidence>
<feature type="transmembrane region" description="Helical" evidence="20">
    <location>
        <begin position="5"/>
        <end position="26"/>
    </location>
</feature>
<evidence type="ECO:0000256" key="4">
    <source>
        <dbReference type="ARBA" id="ARBA00010441"/>
    </source>
</evidence>
<protein>
    <recommendedName>
        <fullName evidence="17">CDP-diacylglycerol--inositol 3-phosphatidyltransferase</fullName>
        <ecNumber evidence="5">2.7.8.11</ecNumber>
    </recommendedName>
    <alternativeName>
        <fullName evidence="18">Phosphatidylinositol synthase</fullName>
    </alternativeName>
</protein>
<reference evidence="21" key="1">
    <citation type="submission" date="2023-01" db="EMBL/GenBank/DDBJ databases">
        <title>Genome assembly of the deep-sea coral Lophelia pertusa.</title>
        <authorList>
            <person name="Herrera S."/>
            <person name="Cordes E."/>
        </authorList>
    </citation>
    <scope>NUCLEOTIDE SEQUENCE</scope>
    <source>
        <strain evidence="21">USNM1676648</strain>
        <tissue evidence="21">Polyp</tissue>
    </source>
</reference>
<keyword evidence="14" id="KW-0594">Phospholipid biosynthesis</keyword>
<keyword evidence="11 20" id="KW-1133">Transmembrane helix</keyword>